<evidence type="ECO:0000256" key="4">
    <source>
        <dbReference type="ARBA" id="ARBA00022741"/>
    </source>
</evidence>
<comment type="similarity">
    <text evidence="1">Belongs to the zeta toxin family.</text>
</comment>
<dbReference type="SUPFAM" id="SSF52540">
    <property type="entry name" value="P-loop containing nucleoside triphosphate hydrolases"/>
    <property type="match status" value="1"/>
</dbReference>
<evidence type="ECO:0000313" key="9">
    <source>
        <dbReference type="EMBL" id="OAQ06484.1"/>
    </source>
</evidence>
<evidence type="ECO:0000313" key="10">
    <source>
        <dbReference type="Proteomes" id="UP000078520"/>
    </source>
</evidence>
<evidence type="ECO:0000256" key="5">
    <source>
        <dbReference type="ARBA" id="ARBA00022840"/>
    </source>
</evidence>
<dbReference type="InterPro" id="IPR010488">
    <property type="entry name" value="Zeta_toxin_domain"/>
</dbReference>
<name>A0A179CP34_9LACO</name>
<evidence type="ECO:0000256" key="2">
    <source>
        <dbReference type="ARBA" id="ARBA00011963"/>
    </source>
</evidence>
<dbReference type="Gene3D" id="3.40.50.300">
    <property type="entry name" value="P-loop containing nucleotide triphosphate hydrolases"/>
    <property type="match status" value="1"/>
</dbReference>
<dbReference type="GO" id="GO:0016301">
    <property type="term" value="F:kinase activity"/>
    <property type="evidence" value="ECO:0007669"/>
    <property type="project" value="InterPro"/>
</dbReference>
<dbReference type="AlphaFoldDB" id="A0A179CP34"/>
<evidence type="ECO:0000256" key="3">
    <source>
        <dbReference type="ARBA" id="ARBA00022649"/>
    </source>
</evidence>
<dbReference type="OrthoDB" id="9791543at2"/>
<dbReference type="PANTHER" id="PTHR39206">
    <property type="entry name" value="SLL8004 PROTEIN"/>
    <property type="match status" value="1"/>
</dbReference>
<dbReference type="Pfam" id="PF06414">
    <property type="entry name" value="Zeta_toxin"/>
    <property type="match status" value="1"/>
</dbReference>
<evidence type="ECO:0000256" key="7">
    <source>
        <dbReference type="ARBA" id="ARBA00048178"/>
    </source>
</evidence>
<evidence type="ECO:0000259" key="8">
    <source>
        <dbReference type="Pfam" id="PF06414"/>
    </source>
</evidence>
<protein>
    <recommendedName>
        <fullName evidence="6">UDP-N-acetylglucosamine kinase</fullName>
        <ecNumber evidence="2">2.7.1.176</ecNumber>
    </recommendedName>
    <alternativeName>
        <fullName evidence="6">UDP-N-acetylglucosamine kinase</fullName>
    </alternativeName>
</protein>
<accession>A0A179CP34</accession>
<dbReference type="InterPro" id="IPR027417">
    <property type="entry name" value="P-loop_NTPase"/>
</dbReference>
<proteinExistence type="inferred from homology"/>
<keyword evidence="4" id="KW-0547">Nucleotide-binding</keyword>
<dbReference type="EC" id="2.7.1.176" evidence="2"/>
<feature type="domain" description="Zeta toxin" evidence="8">
    <location>
        <begin position="5"/>
        <end position="153"/>
    </location>
</feature>
<gene>
    <name evidence="9" type="ORF">A3O14_01010</name>
</gene>
<evidence type="ECO:0000256" key="1">
    <source>
        <dbReference type="ARBA" id="ARBA00009104"/>
    </source>
</evidence>
<dbReference type="PANTHER" id="PTHR39206:SF1">
    <property type="entry name" value="SLL8004 PROTEIN"/>
    <property type="match status" value="1"/>
</dbReference>
<comment type="caution">
    <text evidence="9">The sequence shown here is derived from an EMBL/GenBank/DDBJ whole genome shotgun (WGS) entry which is preliminary data.</text>
</comment>
<comment type="catalytic activity">
    <reaction evidence="7">
        <text>UDP-N-acetyl-alpha-D-glucosamine + ATP = UDP-N-acetyl-alpha-D-glucosamine 3'-phosphate + ADP + H(+)</text>
        <dbReference type="Rhea" id="RHEA:32671"/>
        <dbReference type="ChEBI" id="CHEBI:15378"/>
        <dbReference type="ChEBI" id="CHEBI:30616"/>
        <dbReference type="ChEBI" id="CHEBI:57705"/>
        <dbReference type="ChEBI" id="CHEBI:64353"/>
        <dbReference type="ChEBI" id="CHEBI:456216"/>
        <dbReference type="EC" id="2.7.1.176"/>
    </reaction>
</comment>
<keyword evidence="5" id="KW-0067">ATP-binding</keyword>
<dbReference type="Proteomes" id="UP000078520">
    <property type="component" value="Unassembled WGS sequence"/>
</dbReference>
<dbReference type="EMBL" id="LVKI01000058">
    <property type="protein sequence ID" value="OAQ06484.1"/>
    <property type="molecule type" value="Genomic_DNA"/>
</dbReference>
<reference evidence="10" key="1">
    <citation type="submission" date="2016-03" db="EMBL/GenBank/DDBJ databases">
        <authorList>
            <person name="Johnson T.J."/>
            <person name="Youmans B."/>
            <person name="Case K."/>
            <person name="Noll S."/>
        </authorList>
    </citation>
    <scope>NUCLEOTIDE SEQUENCE [LARGE SCALE GENOMIC DNA]</scope>
    <source>
        <strain evidence="10">UMNLAv8</strain>
    </source>
</reference>
<sequence>MKQAELVIIAGINGAGKTTFYQQNQQRFNRFTYVSADEFLRKMHGNWRKSDDQIKALLQTDAAIRKLINQQINIVYEVNLGGNARSLIKIMDLAHSMQYSVTVVEIRIRDAALAVKRILYRFKAGGFGADPALIIKRFTKLESDFAELEQMVDQVIKFDNTQSFIRCD</sequence>
<keyword evidence="3" id="KW-1277">Toxin-antitoxin system</keyword>
<evidence type="ECO:0000256" key="6">
    <source>
        <dbReference type="ARBA" id="ARBA00032897"/>
    </source>
</evidence>
<organism evidence="9 10">
    <name type="scientific">Ligilactobacillus aviarius</name>
    <dbReference type="NCBI Taxonomy" id="1606"/>
    <lineage>
        <taxon>Bacteria</taxon>
        <taxon>Bacillati</taxon>
        <taxon>Bacillota</taxon>
        <taxon>Bacilli</taxon>
        <taxon>Lactobacillales</taxon>
        <taxon>Lactobacillaceae</taxon>
        <taxon>Ligilactobacillus</taxon>
    </lineage>
</organism>
<dbReference type="RefSeq" id="WP_064208000.1">
    <property type="nucleotide sequence ID" value="NZ_LVKC01000002.1"/>
</dbReference>
<dbReference type="GO" id="GO:0005524">
    <property type="term" value="F:ATP binding"/>
    <property type="evidence" value="ECO:0007669"/>
    <property type="project" value="UniProtKB-KW"/>
</dbReference>